<dbReference type="EMBL" id="AZEF01000017">
    <property type="protein sequence ID" value="KRL01988.1"/>
    <property type="molecule type" value="Genomic_DNA"/>
</dbReference>
<organism evidence="2 3">
    <name type="scientific">Liquorilactobacillus capillatus DSM 19910</name>
    <dbReference type="NCBI Taxonomy" id="1423731"/>
    <lineage>
        <taxon>Bacteria</taxon>
        <taxon>Bacillati</taxon>
        <taxon>Bacillota</taxon>
        <taxon>Bacilli</taxon>
        <taxon>Lactobacillales</taxon>
        <taxon>Lactobacillaceae</taxon>
        <taxon>Liquorilactobacillus</taxon>
    </lineage>
</organism>
<keyword evidence="1" id="KW-0808">Transferase</keyword>
<dbReference type="InterPro" id="IPR011009">
    <property type="entry name" value="Kinase-like_dom_sf"/>
</dbReference>
<evidence type="ECO:0000256" key="1">
    <source>
        <dbReference type="PIRNR" id="PIRNR006221"/>
    </source>
</evidence>
<dbReference type="PIRSF" id="PIRSF006221">
    <property type="entry name" value="Ketosamine-3-kinase"/>
    <property type="match status" value="1"/>
</dbReference>
<gene>
    <name evidence="2" type="ORF">FC81_GL000978</name>
</gene>
<dbReference type="AlphaFoldDB" id="A0A0R1M8D1"/>
<dbReference type="Gene3D" id="3.90.1200.10">
    <property type="match status" value="1"/>
</dbReference>
<dbReference type="SUPFAM" id="SSF56112">
    <property type="entry name" value="Protein kinase-like (PK-like)"/>
    <property type="match status" value="1"/>
</dbReference>
<dbReference type="GO" id="GO:0016301">
    <property type="term" value="F:kinase activity"/>
    <property type="evidence" value="ECO:0007669"/>
    <property type="project" value="UniProtKB-UniRule"/>
</dbReference>
<evidence type="ECO:0000313" key="3">
    <source>
        <dbReference type="Proteomes" id="UP000051621"/>
    </source>
</evidence>
<comment type="similarity">
    <text evidence="1">Belongs to the fructosamine kinase family.</text>
</comment>
<accession>A0A0R1M8D1</accession>
<keyword evidence="1 2" id="KW-0418">Kinase</keyword>
<dbReference type="PANTHER" id="PTHR12149">
    <property type="entry name" value="FRUCTOSAMINE 3 KINASE-RELATED PROTEIN"/>
    <property type="match status" value="1"/>
</dbReference>
<dbReference type="Pfam" id="PF03881">
    <property type="entry name" value="Fructosamin_kin"/>
    <property type="match status" value="1"/>
</dbReference>
<dbReference type="InterPro" id="IPR016477">
    <property type="entry name" value="Fructo-/Ketosamine-3-kinase"/>
</dbReference>
<comment type="caution">
    <text evidence="2">The sequence shown here is derived from an EMBL/GenBank/DDBJ whole genome shotgun (WGS) entry which is preliminary data.</text>
</comment>
<dbReference type="PANTHER" id="PTHR12149:SF8">
    <property type="entry name" value="PROTEIN-RIBULOSAMINE 3-KINASE"/>
    <property type="match status" value="1"/>
</dbReference>
<dbReference type="Gene3D" id="3.30.200.20">
    <property type="entry name" value="Phosphorylase Kinase, domain 1"/>
    <property type="match status" value="1"/>
</dbReference>
<proteinExistence type="inferred from homology"/>
<name>A0A0R1M8D1_9LACO</name>
<dbReference type="Proteomes" id="UP000051621">
    <property type="component" value="Unassembled WGS sequence"/>
</dbReference>
<reference evidence="2 3" key="1">
    <citation type="journal article" date="2015" name="Genome Announc.">
        <title>Expanding the biotechnology potential of lactobacilli through comparative genomics of 213 strains and associated genera.</title>
        <authorList>
            <person name="Sun Z."/>
            <person name="Harris H.M."/>
            <person name="McCann A."/>
            <person name="Guo C."/>
            <person name="Argimon S."/>
            <person name="Zhang W."/>
            <person name="Yang X."/>
            <person name="Jeffery I.B."/>
            <person name="Cooney J.C."/>
            <person name="Kagawa T.F."/>
            <person name="Liu W."/>
            <person name="Song Y."/>
            <person name="Salvetti E."/>
            <person name="Wrobel A."/>
            <person name="Rasinkangas P."/>
            <person name="Parkhill J."/>
            <person name="Rea M.C."/>
            <person name="O'Sullivan O."/>
            <person name="Ritari J."/>
            <person name="Douillard F.P."/>
            <person name="Paul Ross R."/>
            <person name="Yang R."/>
            <person name="Briner A.E."/>
            <person name="Felis G.E."/>
            <person name="de Vos W.M."/>
            <person name="Barrangou R."/>
            <person name="Klaenhammer T.R."/>
            <person name="Caufield P.W."/>
            <person name="Cui Y."/>
            <person name="Zhang H."/>
            <person name="O'Toole P.W."/>
        </authorList>
    </citation>
    <scope>NUCLEOTIDE SEQUENCE [LARGE SCALE GENOMIC DNA]</scope>
    <source>
        <strain evidence="2 3">DSM 19910</strain>
    </source>
</reference>
<protein>
    <submittedName>
        <fullName evidence="2">Fructosamine-3-kinase</fullName>
    </submittedName>
</protein>
<sequence length="266" mass="30558">MSGGDVNQAYRLDIADKQYFLLVQPYHDQTFYAGEIAGLQAFAQAGVCAPRVISSGTIAGDAYLLLNYLEQGYGKQADLGRLVAHLHRHQSSTGKFGFDFPYAGTSISFKNDWTDSWSSLFLKQRLDPLAQALQYQGLWQTDEITVYQNVRKIIVESLAEHNSRPVLLHGDLWSGNYMFLANGRPALIDPAAFYGDREFDLALTTVFGGFSDEFYRAYKKEMPLEKGYERRFDFYRLYYLMVHLNKFGQSYSQNVQQLMQQIRYFD</sequence>
<keyword evidence="3" id="KW-1185">Reference proteome</keyword>
<evidence type="ECO:0000313" key="2">
    <source>
        <dbReference type="EMBL" id="KRL01988.1"/>
    </source>
</evidence>
<dbReference type="PATRIC" id="fig|1423731.3.peg.1006"/>